<dbReference type="EC" id="1.5.1.3" evidence="2"/>
<dbReference type="PANTHER" id="PTHR38011:SF12">
    <property type="entry name" value="BIFUNCTIONAL DEAMINASE-REDUCTASE DOMAIN PROTEIN"/>
    <property type="match status" value="1"/>
</dbReference>
<evidence type="ECO:0000259" key="1">
    <source>
        <dbReference type="Pfam" id="PF01872"/>
    </source>
</evidence>
<accession>A0A6J4R3H4</accession>
<keyword evidence="2" id="KW-0560">Oxidoreductase</keyword>
<dbReference type="InterPro" id="IPR050765">
    <property type="entry name" value="Riboflavin_Biosynth_HTPR"/>
</dbReference>
<dbReference type="PANTHER" id="PTHR38011">
    <property type="entry name" value="DIHYDROFOLATE REDUCTASE FAMILY PROTEIN (AFU_ORTHOLOGUE AFUA_8G06820)"/>
    <property type="match status" value="1"/>
</dbReference>
<proteinExistence type="predicted"/>
<feature type="domain" description="Bacterial bifunctional deaminase-reductase C-terminal" evidence="1">
    <location>
        <begin position="3"/>
        <end position="189"/>
    </location>
</feature>
<gene>
    <name evidence="2" type="ORF">AVDCRST_MAG38-388</name>
</gene>
<dbReference type="GO" id="GO:0009231">
    <property type="term" value="P:riboflavin biosynthetic process"/>
    <property type="evidence" value="ECO:0007669"/>
    <property type="project" value="InterPro"/>
</dbReference>
<protein>
    <submittedName>
        <fullName evidence="2">Dihydrofolate reductase</fullName>
        <ecNumber evidence="2">1.5.1.3</ecNumber>
    </submittedName>
</protein>
<name>A0A6J4R3H4_9ACTN</name>
<reference evidence="2" key="1">
    <citation type="submission" date="2020-02" db="EMBL/GenBank/DDBJ databases">
        <authorList>
            <person name="Meier V. D."/>
        </authorList>
    </citation>
    <scope>NUCLEOTIDE SEQUENCE</scope>
    <source>
        <strain evidence="2">AVDCRST_MAG38</strain>
    </source>
</reference>
<dbReference type="Gene3D" id="3.40.430.10">
    <property type="entry name" value="Dihydrofolate Reductase, subunit A"/>
    <property type="match status" value="1"/>
</dbReference>
<dbReference type="AlphaFoldDB" id="A0A6J4R3H4"/>
<dbReference type="InterPro" id="IPR002734">
    <property type="entry name" value="RibDG_C"/>
</dbReference>
<dbReference type="EMBL" id="CADCVJ010000022">
    <property type="protein sequence ID" value="CAA9463236.1"/>
    <property type="molecule type" value="Genomic_DNA"/>
</dbReference>
<organism evidence="2">
    <name type="scientific">uncultured Solirubrobacteraceae bacterium</name>
    <dbReference type="NCBI Taxonomy" id="1162706"/>
    <lineage>
        <taxon>Bacteria</taxon>
        <taxon>Bacillati</taxon>
        <taxon>Actinomycetota</taxon>
        <taxon>Thermoleophilia</taxon>
        <taxon>Solirubrobacterales</taxon>
        <taxon>Solirubrobacteraceae</taxon>
        <taxon>environmental samples</taxon>
    </lineage>
</organism>
<dbReference type="SUPFAM" id="SSF53597">
    <property type="entry name" value="Dihydrofolate reductase-like"/>
    <property type="match status" value="1"/>
</dbReference>
<dbReference type="GO" id="GO:0008703">
    <property type="term" value="F:5-amino-6-(5-phosphoribosylamino)uracil reductase activity"/>
    <property type="evidence" value="ECO:0007669"/>
    <property type="project" value="InterPro"/>
</dbReference>
<dbReference type="Pfam" id="PF01872">
    <property type="entry name" value="RibD_C"/>
    <property type="match status" value="1"/>
</dbReference>
<evidence type="ECO:0000313" key="2">
    <source>
        <dbReference type="EMBL" id="CAA9463236.1"/>
    </source>
</evidence>
<dbReference type="GO" id="GO:0004146">
    <property type="term" value="F:dihydrofolate reductase activity"/>
    <property type="evidence" value="ECO:0007669"/>
    <property type="project" value="UniProtKB-EC"/>
</dbReference>
<sequence>MSVTCHISVSLDGYAAGANQSRANPLGERGEQLHEWYFAADGPHPVDAGMAQRILGGNGAYIMGRGMFGGRDADGTWDPAWRGWWGEVPPYRAPVFVLTHHARRPLEMADTTFHFVTGGIDEALDRALAAAGDRNVSIGGGPGTIQQFLAAGLLDELNLHLVPVLLRGGVRLFEDVGEAALEQAEVVASPAVTHIRYRVRR</sequence>
<dbReference type="InterPro" id="IPR024072">
    <property type="entry name" value="DHFR-like_dom_sf"/>
</dbReference>